<dbReference type="EMBL" id="JPVO01000033">
    <property type="protein sequence ID" value="KGR78104.1"/>
    <property type="molecule type" value="Genomic_DNA"/>
</dbReference>
<dbReference type="NCBIfam" id="TIGR01726">
    <property type="entry name" value="HEQRo_perm_3TM"/>
    <property type="match status" value="1"/>
</dbReference>
<dbReference type="CDD" id="cd06261">
    <property type="entry name" value="TM_PBP2"/>
    <property type="match status" value="1"/>
</dbReference>
<evidence type="ECO:0000256" key="5">
    <source>
        <dbReference type="ARBA" id="ARBA00022989"/>
    </source>
</evidence>
<evidence type="ECO:0000256" key="3">
    <source>
        <dbReference type="ARBA" id="ARBA00022475"/>
    </source>
</evidence>
<evidence type="ECO:0000313" key="10">
    <source>
        <dbReference type="Proteomes" id="UP000030408"/>
    </source>
</evidence>
<dbReference type="RefSeq" id="WP_036197511.1">
    <property type="nucleotide sequence ID" value="NZ_AVCY01000023.1"/>
</dbReference>
<comment type="subcellular location">
    <subcellularLocation>
        <location evidence="1 7">Cell membrane</location>
        <topology evidence="1 7">Multi-pass membrane protein</topology>
    </subcellularLocation>
</comment>
<keyword evidence="5 7" id="KW-1133">Transmembrane helix</keyword>
<dbReference type="PANTHER" id="PTHR30614:SF36">
    <property type="entry name" value="ABC TRANSPORTER MEMBRANE-SPANNING PERMEASE-GLUTAMINE TRANSPORT"/>
    <property type="match status" value="1"/>
</dbReference>
<dbReference type="GO" id="GO:0022857">
    <property type="term" value="F:transmembrane transporter activity"/>
    <property type="evidence" value="ECO:0007669"/>
    <property type="project" value="InterPro"/>
</dbReference>
<dbReference type="GO" id="GO:0043190">
    <property type="term" value="C:ATP-binding cassette (ABC) transporter complex"/>
    <property type="evidence" value="ECO:0007669"/>
    <property type="project" value="InterPro"/>
</dbReference>
<keyword evidence="4 7" id="KW-0812">Transmembrane</keyword>
<organism evidence="9 10">
    <name type="scientific">Ureibacillus sinduriensis BLB-1 = JCM 15800</name>
    <dbReference type="NCBI Taxonomy" id="1384057"/>
    <lineage>
        <taxon>Bacteria</taxon>
        <taxon>Bacillati</taxon>
        <taxon>Bacillota</taxon>
        <taxon>Bacilli</taxon>
        <taxon>Bacillales</taxon>
        <taxon>Caryophanaceae</taxon>
        <taxon>Ureibacillus</taxon>
    </lineage>
</organism>
<sequence length="225" mass="25460">MLNSGISILFEGINLQRLLLGLLVTLRVASIAVVISIVVGIIIGVIRTSKNKLVQLPFRIYLELFRIIPILVWLFVIYYIVPANFDINLSSEVVALIVFSLWGTAEMSDIVRGAIISLPKHQVESSKALGLSPVQMYRYVLIPQATKRSIPPMINLITRMIKTTALLTMIGVIEVIKVGQQIIEVNNLEYPSASFWIYGIIFLMYFCICFPLSRFSRKLERKWAT</sequence>
<dbReference type="SUPFAM" id="SSF161098">
    <property type="entry name" value="MetI-like"/>
    <property type="match status" value="1"/>
</dbReference>
<feature type="domain" description="ABC transmembrane type-1" evidence="8">
    <location>
        <begin position="22"/>
        <end position="216"/>
    </location>
</feature>
<keyword evidence="6 7" id="KW-0472">Membrane</keyword>
<feature type="transmembrane region" description="Helical" evidence="7">
    <location>
        <begin position="20"/>
        <end position="46"/>
    </location>
</feature>
<dbReference type="Proteomes" id="UP000030408">
    <property type="component" value="Unassembled WGS sequence"/>
</dbReference>
<dbReference type="InterPro" id="IPR010065">
    <property type="entry name" value="AA_ABC_transptr_permease_3TM"/>
</dbReference>
<evidence type="ECO:0000256" key="4">
    <source>
        <dbReference type="ARBA" id="ARBA00022692"/>
    </source>
</evidence>
<keyword evidence="10" id="KW-1185">Reference proteome</keyword>
<dbReference type="Pfam" id="PF00528">
    <property type="entry name" value="BPD_transp_1"/>
    <property type="match status" value="1"/>
</dbReference>
<feature type="transmembrane region" description="Helical" evidence="7">
    <location>
        <begin position="195"/>
        <end position="213"/>
    </location>
</feature>
<evidence type="ECO:0000256" key="7">
    <source>
        <dbReference type="RuleBase" id="RU363032"/>
    </source>
</evidence>
<evidence type="ECO:0000256" key="6">
    <source>
        <dbReference type="ARBA" id="ARBA00023136"/>
    </source>
</evidence>
<comment type="caution">
    <text evidence="9">The sequence shown here is derived from an EMBL/GenBank/DDBJ whole genome shotgun (WGS) entry which is preliminary data.</text>
</comment>
<dbReference type="Gene3D" id="1.10.3720.10">
    <property type="entry name" value="MetI-like"/>
    <property type="match status" value="1"/>
</dbReference>
<evidence type="ECO:0000256" key="2">
    <source>
        <dbReference type="ARBA" id="ARBA00022448"/>
    </source>
</evidence>
<dbReference type="PROSITE" id="PS50928">
    <property type="entry name" value="ABC_TM1"/>
    <property type="match status" value="1"/>
</dbReference>
<evidence type="ECO:0000259" key="8">
    <source>
        <dbReference type="PROSITE" id="PS50928"/>
    </source>
</evidence>
<reference evidence="9 10" key="1">
    <citation type="submission" date="2014-02" db="EMBL/GenBank/DDBJ databases">
        <title>Draft genome sequence of Lysinibacillus sinduriensis JCM 15800.</title>
        <authorList>
            <person name="Zhang F."/>
            <person name="Wang G."/>
            <person name="Zhang L."/>
        </authorList>
    </citation>
    <scope>NUCLEOTIDE SEQUENCE [LARGE SCALE GENOMIC DNA]</scope>
    <source>
        <strain evidence="9 10">JCM 15800</strain>
    </source>
</reference>
<proteinExistence type="inferred from homology"/>
<evidence type="ECO:0000313" key="9">
    <source>
        <dbReference type="EMBL" id="KGR78104.1"/>
    </source>
</evidence>
<dbReference type="STRING" id="1384057.CD33_01670"/>
<gene>
    <name evidence="9" type="ORF">CD33_01670</name>
</gene>
<comment type="similarity">
    <text evidence="7">Belongs to the binding-protein-dependent transport system permease family.</text>
</comment>
<protein>
    <submittedName>
        <fullName evidence="9">Amino acid ABC transporter permease</fullName>
    </submittedName>
</protein>
<keyword evidence="2 7" id="KW-0813">Transport</keyword>
<dbReference type="InterPro" id="IPR000515">
    <property type="entry name" value="MetI-like"/>
</dbReference>
<evidence type="ECO:0000256" key="1">
    <source>
        <dbReference type="ARBA" id="ARBA00004651"/>
    </source>
</evidence>
<dbReference type="GO" id="GO:0006865">
    <property type="term" value="P:amino acid transport"/>
    <property type="evidence" value="ECO:0007669"/>
    <property type="project" value="TreeGrafter"/>
</dbReference>
<feature type="transmembrane region" description="Helical" evidence="7">
    <location>
        <begin position="58"/>
        <end position="81"/>
    </location>
</feature>
<name>A0A0A3I049_9BACL</name>
<accession>A0A0A3I049</accession>
<dbReference type="InterPro" id="IPR035906">
    <property type="entry name" value="MetI-like_sf"/>
</dbReference>
<keyword evidence="3" id="KW-1003">Cell membrane</keyword>
<dbReference type="InterPro" id="IPR043429">
    <property type="entry name" value="ArtM/GltK/GlnP/TcyL/YhdX-like"/>
</dbReference>
<dbReference type="OrthoDB" id="92598at2"/>
<dbReference type="AlphaFoldDB" id="A0A0A3I049"/>
<dbReference type="eggNOG" id="COG0765">
    <property type="taxonomic scope" value="Bacteria"/>
</dbReference>
<dbReference type="PANTHER" id="PTHR30614">
    <property type="entry name" value="MEMBRANE COMPONENT OF AMINO ACID ABC TRANSPORTER"/>
    <property type="match status" value="1"/>
</dbReference>